<evidence type="ECO:0000256" key="1">
    <source>
        <dbReference type="SAM" id="Coils"/>
    </source>
</evidence>
<dbReference type="EMBL" id="QOWE01000033">
    <property type="protein sequence ID" value="RCR65962.1"/>
    <property type="molecule type" value="Genomic_DNA"/>
</dbReference>
<proteinExistence type="predicted"/>
<comment type="caution">
    <text evidence="3">The sequence shown here is derived from an EMBL/GenBank/DDBJ whole genome shotgun (WGS) entry which is preliminary data.</text>
</comment>
<gene>
    <name evidence="3" type="ORF">DUE52_29530</name>
</gene>
<feature type="coiled-coil region" evidence="1">
    <location>
        <begin position="106"/>
        <end position="173"/>
    </location>
</feature>
<evidence type="ECO:0000313" key="3">
    <source>
        <dbReference type="EMBL" id="RCR65962.1"/>
    </source>
</evidence>
<dbReference type="OrthoDB" id="5194739at2"/>
<sequence length="174" mass="19291">MLAMDQARDNPASSKKKDKVSGPFLNEAGQPINADGSAYFDPGDRTNAWLFAADKRDEDDPTRIIDNLITLFSPTKVLGGLGLLSKSNPGSKIVAAKQLAGRLKSISSLESQIAKHQSKLDEYIKDPMKFDNKGFLKNAPNDAVRQKIVESRINHLKQEIQIFKNNIQKIINNE</sequence>
<dbReference type="AlphaFoldDB" id="A0A368JEJ7"/>
<accession>A0A368JEJ7</accession>
<dbReference type="Proteomes" id="UP000253383">
    <property type="component" value="Unassembled WGS sequence"/>
</dbReference>
<protein>
    <submittedName>
        <fullName evidence="3">Uncharacterized protein</fullName>
    </submittedName>
</protein>
<dbReference type="RefSeq" id="WP_114409703.1">
    <property type="nucleotide sequence ID" value="NZ_QOWE01000033.1"/>
</dbReference>
<evidence type="ECO:0000313" key="4">
    <source>
        <dbReference type="Proteomes" id="UP000253383"/>
    </source>
</evidence>
<evidence type="ECO:0000256" key="2">
    <source>
        <dbReference type="SAM" id="MobiDB-lite"/>
    </source>
</evidence>
<keyword evidence="1" id="KW-0175">Coiled coil</keyword>
<name>A0A368JEJ7_9BACT</name>
<reference evidence="3 4" key="1">
    <citation type="submission" date="2018-07" db="EMBL/GenBank/DDBJ databases">
        <title>Genome analysis of Larkinella rosea.</title>
        <authorList>
            <person name="Zhou Z."/>
            <person name="Wang G."/>
        </authorList>
    </citation>
    <scope>NUCLEOTIDE SEQUENCE [LARGE SCALE GENOMIC DNA]</scope>
    <source>
        <strain evidence="4">zzj9</strain>
    </source>
</reference>
<organism evidence="3 4">
    <name type="scientific">Larkinella punicea</name>
    <dbReference type="NCBI Taxonomy" id="2315727"/>
    <lineage>
        <taxon>Bacteria</taxon>
        <taxon>Pseudomonadati</taxon>
        <taxon>Bacteroidota</taxon>
        <taxon>Cytophagia</taxon>
        <taxon>Cytophagales</taxon>
        <taxon>Spirosomataceae</taxon>
        <taxon>Larkinella</taxon>
    </lineage>
</organism>
<feature type="region of interest" description="Disordered" evidence="2">
    <location>
        <begin position="1"/>
        <end position="40"/>
    </location>
</feature>
<keyword evidence="4" id="KW-1185">Reference proteome</keyword>